<evidence type="ECO:0000256" key="9">
    <source>
        <dbReference type="ARBA" id="ARBA00038276"/>
    </source>
</evidence>
<dbReference type="AlphaFoldDB" id="A0A0F9HQL3"/>
<keyword evidence="4" id="KW-0548">Nucleotidyltransferase</keyword>
<dbReference type="GO" id="GO:0046872">
    <property type="term" value="F:metal ion binding"/>
    <property type="evidence" value="ECO:0007669"/>
    <property type="project" value="UniProtKB-KW"/>
</dbReference>
<organism evidence="11">
    <name type="scientific">marine sediment metagenome</name>
    <dbReference type="NCBI Taxonomy" id="412755"/>
    <lineage>
        <taxon>unclassified sequences</taxon>
        <taxon>metagenomes</taxon>
        <taxon>ecological metagenomes</taxon>
    </lineage>
</organism>
<keyword evidence="3" id="KW-0808">Transferase</keyword>
<sequence length="97" mass="11172">MLSKKEILTILTSLKNDLKKRFKVKQLGLFGSYVSDEYNEISDIDILVDFDDGADLFNFVGLSLFLEEKFKCRVDVVPKNALREEFKDGILKSVIYT</sequence>
<dbReference type="InterPro" id="IPR052038">
    <property type="entry name" value="Type-VII_TA_antitoxin"/>
</dbReference>
<protein>
    <recommendedName>
        <fullName evidence="10">Polymerase nucleotidyl transferase domain-containing protein</fullName>
    </recommendedName>
</protein>
<feature type="domain" description="Polymerase nucleotidyl transferase" evidence="10">
    <location>
        <begin position="13"/>
        <end position="95"/>
    </location>
</feature>
<evidence type="ECO:0000256" key="2">
    <source>
        <dbReference type="ARBA" id="ARBA00022649"/>
    </source>
</evidence>
<keyword evidence="2" id="KW-1277">Toxin-antitoxin system</keyword>
<evidence type="ECO:0000256" key="1">
    <source>
        <dbReference type="ARBA" id="ARBA00001946"/>
    </source>
</evidence>
<keyword evidence="5" id="KW-0479">Metal-binding</keyword>
<name>A0A0F9HQL3_9ZZZZ</name>
<dbReference type="PANTHER" id="PTHR33571">
    <property type="entry name" value="SSL8005 PROTEIN"/>
    <property type="match status" value="1"/>
</dbReference>
<evidence type="ECO:0000256" key="4">
    <source>
        <dbReference type="ARBA" id="ARBA00022695"/>
    </source>
</evidence>
<dbReference type="InterPro" id="IPR002934">
    <property type="entry name" value="Polymerase_NTP_transf_dom"/>
</dbReference>
<evidence type="ECO:0000256" key="7">
    <source>
        <dbReference type="ARBA" id="ARBA00022840"/>
    </source>
</evidence>
<comment type="similarity">
    <text evidence="9">Belongs to the MntA antitoxin family.</text>
</comment>
<dbReference type="GO" id="GO:0016779">
    <property type="term" value="F:nucleotidyltransferase activity"/>
    <property type="evidence" value="ECO:0007669"/>
    <property type="project" value="UniProtKB-KW"/>
</dbReference>
<dbReference type="Gene3D" id="3.30.460.10">
    <property type="entry name" value="Beta Polymerase, domain 2"/>
    <property type="match status" value="1"/>
</dbReference>
<gene>
    <name evidence="11" type="ORF">LCGC14_1673670</name>
</gene>
<evidence type="ECO:0000259" key="10">
    <source>
        <dbReference type="Pfam" id="PF01909"/>
    </source>
</evidence>
<comment type="cofactor">
    <cofactor evidence="1">
        <name>Mg(2+)</name>
        <dbReference type="ChEBI" id="CHEBI:18420"/>
    </cofactor>
</comment>
<evidence type="ECO:0000256" key="5">
    <source>
        <dbReference type="ARBA" id="ARBA00022723"/>
    </source>
</evidence>
<reference evidence="11" key="1">
    <citation type="journal article" date="2015" name="Nature">
        <title>Complex archaea that bridge the gap between prokaryotes and eukaryotes.</title>
        <authorList>
            <person name="Spang A."/>
            <person name="Saw J.H."/>
            <person name="Jorgensen S.L."/>
            <person name="Zaremba-Niedzwiedzka K."/>
            <person name="Martijn J."/>
            <person name="Lind A.E."/>
            <person name="van Eijk R."/>
            <person name="Schleper C."/>
            <person name="Guy L."/>
            <person name="Ettema T.J."/>
        </authorList>
    </citation>
    <scope>NUCLEOTIDE SEQUENCE</scope>
</reference>
<dbReference type="SUPFAM" id="SSF81301">
    <property type="entry name" value="Nucleotidyltransferase"/>
    <property type="match status" value="1"/>
</dbReference>
<evidence type="ECO:0000256" key="3">
    <source>
        <dbReference type="ARBA" id="ARBA00022679"/>
    </source>
</evidence>
<dbReference type="CDD" id="cd05403">
    <property type="entry name" value="NT_KNTase_like"/>
    <property type="match status" value="1"/>
</dbReference>
<dbReference type="EMBL" id="LAZR01014404">
    <property type="protein sequence ID" value="KKM17646.1"/>
    <property type="molecule type" value="Genomic_DNA"/>
</dbReference>
<dbReference type="PANTHER" id="PTHR33571:SF12">
    <property type="entry name" value="BSL3053 PROTEIN"/>
    <property type="match status" value="1"/>
</dbReference>
<dbReference type="InterPro" id="IPR043519">
    <property type="entry name" value="NT_sf"/>
</dbReference>
<evidence type="ECO:0000256" key="8">
    <source>
        <dbReference type="ARBA" id="ARBA00022842"/>
    </source>
</evidence>
<evidence type="ECO:0000256" key="6">
    <source>
        <dbReference type="ARBA" id="ARBA00022741"/>
    </source>
</evidence>
<comment type="caution">
    <text evidence="11">The sequence shown here is derived from an EMBL/GenBank/DDBJ whole genome shotgun (WGS) entry which is preliminary data.</text>
</comment>
<proteinExistence type="inferred from homology"/>
<dbReference type="Pfam" id="PF01909">
    <property type="entry name" value="NTP_transf_2"/>
    <property type="match status" value="1"/>
</dbReference>
<keyword evidence="7" id="KW-0067">ATP-binding</keyword>
<keyword evidence="8" id="KW-0460">Magnesium</keyword>
<dbReference type="GO" id="GO:0005524">
    <property type="term" value="F:ATP binding"/>
    <property type="evidence" value="ECO:0007669"/>
    <property type="project" value="UniProtKB-KW"/>
</dbReference>
<accession>A0A0F9HQL3</accession>
<evidence type="ECO:0000313" key="11">
    <source>
        <dbReference type="EMBL" id="KKM17646.1"/>
    </source>
</evidence>
<keyword evidence="6" id="KW-0547">Nucleotide-binding</keyword>